<evidence type="ECO:0000313" key="1">
    <source>
        <dbReference type="EMBL" id="DAF97877.1"/>
    </source>
</evidence>
<dbReference type="EMBL" id="BK016136">
    <property type="protein sequence ID" value="DAF97877.1"/>
    <property type="molecule type" value="Genomic_DNA"/>
</dbReference>
<proteinExistence type="predicted"/>
<protein>
    <submittedName>
        <fullName evidence="1">Uncharacterized protein</fullName>
    </submittedName>
</protein>
<organism evidence="1">
    <name type="scientific">Myoviridae sp. ctYA416</name>
    <dbReference type="NCBI Taxonomy" id="2825125"/>
    <lineage>
        <taxon>Viruses</taxon>
        <taxon>Duplodnaviria</taxon>
        <taxon>Heunggongvirae</taxon>
        <taxon>Uroviricota</taxon>
        <taxon>Caudoviricetes</taxon>
    </lineage>
</organism>
<name>A0A8S5UTU0_9CAUD</name>
<accession>A0A8S5UTU0</accession>
<reference evidence="1" key="1">
    <citation type="journal article" date="2021" name="Proc. Natl. Acad. Sci. U.S.A.">
        <title>A Catalog of Tens of Thousands of Viruses from Human Metagenomes Reveals Hidden Associations with Chronic Diseases.</title>
        <authorList>
            <person name="Tisza M.J."/>
            <person name="Buck C.B."/>
        </authorList>
    </citation>
    <scope>NUCLEOTIDE SEQUENCE</scope>
    <source>
        <strain evidence="1">CtYA416</strain>
    </source>
</reference>
<sequence length="92" mass="10774">MKLQGIYAYIRSHRYILFRGYDDYVDLTMYNNATYTYSDEMIIAESDFGIYGLLPDDNLVILDENRIAIRNVDIDVDGKISTLFLDLIYADR</sequence>